<dbReference type="EMBL" id="HBHZ01000268">
    <property type="protein sequence ID" value="CAE0187151.1"/>
    <property type="molecule type" value="Transcribed_RNA"/>
</dbReference>
<dbReference type="EMBL" id="HBHZ01000267">
    <property type="protein sequence ID" value="CAE0187150.1"/>
    <property type="molecule type" value="Transcribed_RNA"/>
</dbReference>
<accession>A0A7S3C658</accession>
<dbReference type="AlphaFoldDB" id="A0A7S3C658"/>
<evidence type="ECO:0000313" key="3">
    <source>
        <dbReference type="EMBL" id="CAE0187147.1"/>
    </source>
</evidence>
<evidence type="ECO:0000313" key="5">
    <source>
        <dbReference type="EMBL" id="CAE0187149.1"/>
    </source>
</evidence>
<dbReference type="EMBL" id="HBHZ01000264">
    <property type="protein sequence ID" value="CAE0187147.1"/>
    <property type="molecule type" value="Transcribed_RNA"/>
</dbReference>
<feature type="region of interest" description="Disordered" evidence="1">
    <location>
        <begin position="1"/>
        <end position="51"/>
    </location>
</feature>
<sequence length="284" mass="29628">MATTTKTVRGSALGCTPMRGSLSGVRARVNPQRRAQVQARATKPGGGQNQAEGGNPLCAKLTSAGLAALVATSPVCGAAIASEFDVLEAPVPSASYIVDDGGILSKAGRGAIKGKLQELEKTTGYHLDVVTMRKLQFTPDPFEFSDKVLENWYPTLEQGNNKGVLLIIAATKEGGISGGPKFLDAVGNDVLDGIISETIPNLAAEEKFNEATLKSVQRITAVLQGKGDPFAPKAAKAARSGPKKSKEEVQGTFTTIFRALAVIIIGTPLAQTALTAALKAREEE</sequence>
<dbReference type="InterPro" id="IPR007621">
    <property type="entry name" value="TPM_dom"/>
</dbReference>
<dbReference type="Gene3D" id="3.10.310.50">
    <property type="match status" value="1"/>
</dbReference>
<feature type="domain" description="TPM" evidence="2">
    <location>
        <begin position="97"/>
        <end position="221"/>
    </location>
</feature>
<dbReference type="PANTHER" id="PTHR30373:SF2">
    <property type="entry name" value="UPF0603 PROTEIN YGCG"/>
    <property type="match status" value="1"/>
</dbReference>
<dbReference type="EMBL" id="HBHZ01000269">
    <property type="protein sequence ID" value="CAE0187152.1"/>
    <property type="molecule type" value="Transcribed_RNA"/>
</dbReference>
<organism evidence="5">
    <name type="scientific">Chloropicon roscoffensis</name>
    <dbReference type="NCBI Taxonomy" id="1461544"/>
    <lineage>
        <taxon>Eukaryota</taxon>
        <taxon>Viridiplantae</taxon>
        <taxon>Chlorophyta</taxon>
        <taxon>Chloropicophyceae</taxon>
        <taxon>Chloropicales</taxon>
        <taxon>Chloropicaceae</taxon>
        <taxon>Chloropicon</taxon>
    </lineage>
</organism>
<evidence type="ECO:0000313" key="7">
    <source>
        <dbReference type="EMBL" id="CAE0187151.1"/>
    </source>
</evidence>
<dbReference type="EMBL" id="CP151510">
    <property type="protein sequence ID" value="WZN64540.1"/>
    <property type="molecule type" value="Genomic_DNA"/>
</dbReference>
<evidence type="ECO:0000256" key="1">
    <source>
        <dbReference type="SAM" id="MobiDB-lite"/>
    </source>
</evidence>
<dbReference type="PANTHER" id="PTHR30373">
    <property type="entry name" value="UPF0603 PROTEIN YGCG"/>
    <property type="match status" value="1"/>
</dbReference>
<dbReference type="EMBL" id="HBHZ01000270">
    <property type="protein sequence ID" value="CAE0187153.1"/>
    <property type="molecule type" value="Transcribed_RNA"/>
</dbReference>
<dbReference type="Proteomes" id="UP001472866">
    <property type="component" value="Chromosome 10"/>
</dbReference>
<dbReference type="EMBL" id="HBHZ01000265">
    <property type="protein sequence ID" value="CAE0187148.1"/>
    <property type="molecule type" value="Transcribed_RNA"/>
</dbReference>
<name>A0A7S3C658_9CHLO</name>
<proteinExistence type="predicted"/>
<evidence type="ECO:0000313" key="4">
    <source>
        <dbReference type="EMBL" id="CAE0187148.1"/>
    </source>
</evidence>
<dbReference type="EMBL" id="HBHZ01000266">
    <property type="protein sequence ID" value="CAE0187149.1"/>
    <property type="molecule type" value="Transcribed_RNA"/>
</dbReference>
<reference evidence="10 11" key="2">
    <citation type="submission" date="2024-03" db="EMBL/GenBank/DDBJ databases">
        <title>Complete genome sequence of the green alga Chloropicon roscoffensis RCC1871.</title>
        <authorList>
            <person name="Lemieux C."/>
            <person name="Pombert J.-F."/>
            <person name="Otis C."/>
            <person name="Turmel M."/>
        </authorList>
    </citation>
    <scope>NUCLEOTIDE SEQUENCE [LARGE SCALE GENOMIC DNA]</scope>
    <source>
        <strain evidence="10 11">RCC1871</strain>
    </source>
</reference>
<gene>
    <name evidence="3" type="ORF">CROS1456_LOCUS213</name>
    <name evidence="4" type="ORF">CROS1456_LOCUS214</name>
    <name evidence="5" type="ORF">CROS1456_LOCUS215</name>
    <name evidence="6" type="ORF">CROS1456_LOCUS216</name>
    <name evidence="7" type="ORF">CROS1456_LOCUS217</name>
    <name evidence="8" type="ORF">CROS1456_LOCUS218</name>
    <name evidence="9" type="ORF">CROS1456_LOCUS219</name>
    <name evidence="10" type="ORF">HKI87_10g60970</name>
</gene>
<reference evidence="5" key="1">
    <citation type="submission" date="2021-01" db="EMBL/GenBank/DDBJ databases">
        <authorList>
            <person name="Corre E."/>
            <person name="Pelletier E."/>
            <person name="Niang G."/>
            <person name="Scheremetjew M."/>
            <person name="Finn R."/>
            <person name="Kale V."/>
            <person name="Holt S."/>
            <person name="Cochrane G."/>
            <person name="Meng A."/>
            <person name="Brown T."/>
            <person name="Cohen L."/>
        </authorList>
    </citation>
    <scope>NUCLEOTIDE SEQUENCE</scope>
    <source>
        <strain evidence="5">RCC1871</strain>
    </source>
</reference>
<evidence type="ECO:0000313" key="6">
    <source>
        <dbReference type="EMBL" id="CAE0187150.1"/>
    </source>
</evidence>
<evidence type="ECO:0000313" key="9">
    <source>
        <dbReference type="EMBL" id="CAE0187153.1"/>
    </source>
</evidence>
<evidence type="ECO:0000259" key="2">
    <source>
        <dbReference type="Pfam" id="PF04536"/>
    </source>
</evidence>
<dbReference type="Pfam" id="PF04536">
    <property type="entry name" value="TPM_phosphatase"/>
    <property type="match status" value="1"/>
</dbReference>
<evidence type="ECO:0000313" key="8">
    <source>
        <dbReference type="EMBL" id="CAE0187152.1"/>
    </source>
</evidence>
<protein>
    <submittedName>
        <fullName evidence="10">TPM_phosphatase domain-containing protein</fullName>
    </submittedName>
</protein>
<keyword evidence="11" id="KW-1185">Reference proteome</keyword>
<evidence type="ECO:0000313" key="10">
    <source>
        <dbReference type="EMBL" id="WZN64540.1"/>
    </source>
</evidence>
<evidence type="ECO:0000313" key="11">
    <source>
        <dbReference type="Proteomes" id="UP001472866"/>
    </source>
</evidence>